<keyword evidence="6" id="KW-0479">Metal-binding</keyword>
<gene>
    <name evidence="11" type="ORF">HNQ40_001292</name>
</gene>
<protein>
    <recommendedName>
        <fullName evidence="5">6-carboxy-5,6,7,8-tetrahydropterin synthase</fullName>
        <ecNumber evidence="4">4.1.2.50</ecNumber>
    </recommendedName>
    <alternativeName>
        <fullName evidence="9">Queuosine biosynthesis protein QueD</fullName>
    </alternativeName>
</protein>
<evidence type="ECO:0000256" key="2">
    <source>
        <dbReference type="ARBA" id="ARBA00005061"/>
    </source>
</evidence>
<comment type="catalytic activity">
    <reaction evidence="10">
        <text>7,8-dihydroneopterin 3'-triphosphate + H2O = 6-carboxy-5,6,7,8-tetrahydropterin + triphosphate + acetaldehyde + 2 H(+)</text>
        <dbReference type="Rhea" id="RHEA:27966"/>
        <dbReference type="ChEBI" id="CHEBI:15343"/>
        <dbReference type="ChEBI" id="CHEBI:15377"/>
        <dbReference type="ChEBI" id="CHEBI:15378"/>
        <dbReference type="ChEBI" id="CHEBI:18036"/>
        <dbReference type="ChEBI" id="CHEBI:58462"/>
        <dbReference type="ChEBI" id="CHEBI:61032"/>
        <dbReference type="EC" id="4.1.2.50"/>
    </reaction>
</comment>
<proteinExistence type="inferred from homology"/>
<accession>A0A7X0H7D8</accession>
<dbReference type="UniPathway" id="UPA00391"/>
<dbReference type="GO" id="GO:0070497">
    <property type="term" value="F:6-carboxytetrahydropterin synthase activity"/>
    <property type="evidence" value="ECO:0007669"/>
    <property type="project" value="UniProtKB-EC"/>
</dbReference>
<dbReference type="InterPro" id="IPR038418">
    <property type="entry name" value="6-PTP_synth/QueD_sf"/>
</dbReference>
<evidence type="ECO:0000256" key="7">
    <source>
        <dbReference type="ARBA" id="ARBA00022833"/>
    </source>
</evidence>
<name>A0A7X0H7D8_9BACT</name>
<dbReference type="EC" id="4.1.2.50" evidence="4"/>
<comment type="caution">
    <text evidence="11">The sequence shown here is derived from an EMBL/GenBank/DDBJ whole genome shotgun (WGS) entry which is preliminary data.</text>
</comment>
<dbReference type="EMBL" id="JACHGY010000001">
    <property type="protein sequence ID" value="MBB6429486.1"/>
    <property type="molecule type" value="Genomic_DNA"/>
</dbReference>
<evidence type="ECO:0000256" key="6">
    <source>
        <dbReference type="ARBA" id="ARBA00022723"/>
    </source>
</evidence>
<evidence type="ECO:0000256" key="5">
    <source>
        <dbReference type="ARBA" id="ARBA00018141"/>
    </source>
</evidence>
<dbReference type="SUPFAM" id="SSF55620">
    <property type="entry name" value="Tetrahydrobiopterin biosynthesis enzymes-like"/>
    <property type="match status" value="1"/>
</dbReference>
<comment type="pathway">
    <text evidence="2">Purine metabolism; 7-cyano-7-deazaguanine biosynthesis.</text>
</comment>
<sequence>MYEATIEKTFSAAHALRLPDGTLEPLHGHDWLIKVTVASEGLDEIDTVMDFHKLQDLVEQRIAPWRNQNLNAVAPFANKNGELTVNPSAERVAEQIAWTISGQIPDQVWLKEVSVGEAVGCTARYRP</sequence>
<comment type="cofactor">
    <cofactor evidence="1">
        <name>Zn(2+)</name>
        <dbReference type="ChEBI" id="CHEBI:29105"/>
    </cofactor>
</comment>
<keyword evidence="8 11" id="KW-0456">Lyase</keyword>
<evidence type="ECO:0000256" key="9">
    <source>
        <dbReference type="ARBA" id="ARBA00031449"/>
    </source>
</evidence>
<keyword evidence="12" id="KW-1185">Reference proteome</keyword>
<evidence type="ECO:0000256" key="1">
    <source>
        <dbReference type="ARBA" id="ARBA00001947"/>
    </source>
</evidence>
<dbReference type="GO" id="GO:0046872">
    <property type="term" value="F:metal ion binding"/>
    <property type="evidence" value="ECO:0007669"/>
    <property type="project" value="UniProtKB-KW"/>
</dbReference>
<dbReference type="AlphaFoldDB" id="A0A7X0H7D8"/>
<organism evidence="11 12">
    <name type="scientific">Algisphaera agarilytica</name>
    <dbReference type="NCBI Taxonomy" id="1385975"/>
    <lineage>
        <taxon>Bacteria</taxon>
        <taxon>Pseudomonadati</taxon>
        <taxon>Planctomycetota</taxon>
        <taxon>Phycisphaerae</taxon>
        <taxon>Phycisphaerales</taxon>
        <taxon>Phycisphaeraceae</taxon>
        <taxon>Algisphaera</taxon>
    </lineage>
</organism>
<dbReference type="Pfam" id="PF01242">
    <property type="entry name" value="PTPS"/>
    <property type="match status" value="1"/>
</dbReference>
<evidence type="ECO:0000256" key="8">
    <source>
        <dbReference type="ARBA" id="ARBA00023239"/>
    </source>
</evidence>
<evidence type="ECO:0000313" key="12">
    <source>
        <dbReference type="Proteomes" id="UP000541810"/>
    </source>
</evidence>
<dbReference type="Proteomes" id="UP000541810">
    <property type="component" value="Unassembled WGS sequence"/>
</dbReference>
<dbReference type="Gene3D" id="3.30.479.10">
    <property type="entry name" value="6-pyruvoyl tetrahydropterin synthase/QueD"/>
    <property type="match status" value="1"/>
</dbReference>
<evidence type="ECO:0000313" key="11">
    <source>
        <dbReference type="EMBL" id="MBB6429486.1"/>
    </source>
</evidence>
<evidence type="ECO:0000256" key="3">
    <source>
        <dbReference type="ARBA" id="ARBA00008900"/>
    </source>
</evidence>
<keyword evidence="7" id="KW-0862">Zinc</keyword>
<evidence type="ECO:0000256" key="10">
    <source>
        <dbReference type="ARBA" id="ARBA00048807"/>
    </source>
</evidence>
<reference evidence="11 12" key="1">
    <citation type="submission" date="2020-08" db="EMBL/GenBank/DDBJ databases">
        <title>Genomic Encyclopedia of Type Strains, Phase IV (KMG-IV): sequencing the most valuable type-strain genomes for metagenomic binning, comparative biology and taxonomic classification.</title>
        <authorList>
            <person name="Goeker M."/>
        </authorList>
    </citation>
    <scope>NUCLEOTIDE SEQUENCE [LARGE SCALE GENOMIC DNA]</scope>
    <source>
        <strain evidence="11 12">DSM 103725</strain>
    </source>
</reference>
<dbReference type="PANTHER" id="PTHR12589">
    <property type="entry name" value="PYRUVOYL TETRAHYDROBIOPTERIN SYNTHASE"/>
    <property type="match status" value="1"/>
</dbReference>
<dbReference type="PANTHER" id="PTHR12589:SF7">
    <property type="entry name" value="6-PYRUVOYL TETRAHYDROBIOPTERIN SYNTHASE"/>
    <property type="match status" value="1"/>
</dbReference>
<evidence type="ECO:0000256" key="4">
    <source>
        <dbReference type="ARBA" id="ARBA00012982"/>
    </source>
</evidence>
<dbReference type="InterPro" id="IPR007115">
    <property type="entry name" value="6-PTP_synth/QueD"/>
</dbReference>
<dbReference type="RefSeq" id="WP_184677062.1">
    <property type="nucleotide sequence ID" value="NZ_JACHGY010000001.1"/>
</dbReference>
<comment type="similarity">
    <text evidence="3">Belongs to the PTPS family. QueD subfamily.</text>
</comment>